<sequence length="171" mass="18550">MALFLRKLLRIGELPDALRAEAETEGVLFLAEYVPVTRRFSGAIPGKRAAGSVSSYAGAVVLTEQRALATLATLPKLAGRTVDQPWSAPQQGAVAARIAADGLTIEADLAEVGRRCSRSESSFHNHFEGHLSLHYKVEIPEDVLSRLPLRSLAFDVGPEYVFRAVGVQYHP</sequence>
<dbReference type="RefSeq" id="WP_049743320.1">
    <property type="nucleotide sequence ID" value="NZ_CP012150.1"/>
</dbReference>
<reference evidence="1 2" key="1">
    <citation type="submission" date="2015-07" db="EMBL/GenBank/DDBJ databases">
        <title>Complete genome sequence of Mycobacterium goodii X7B, a facultative thermophilic biodesulfurizing bacterium.</title>
        <authorList>
            <person name="Yu B."/>
            <person name="Li F."/>
            <person name="Xu P."/>
        </authorList>
    </citation>
    <scope>NUCLEOTIDE SEQUENCE [LARGE SCALE GENOMIC DNA]</scope>
    <source>
        <strain evidence="1 2">X7B</strain>
    </source>
</reference>
<dbReference type="PATRIC" id="fig|134601.6.peg.499"/>
<protein>
    <submittedName>
        <fullName evidence="1">Uncharacterized protein</fullName>
    </submittedName>
</protein>
<name>A0A0K0X0F6_MYCGD</name>
<accession>A0A0K0X0F6</accession>
<evidence type="ECO:0000313" key="1">
    <source>
        <dbReference type="EMBL" id="AKS30909.1"/>
    </source>
</evidence>
<dbReference type="AlphaFoldDB" id="A0A0K0X0F6"/>
<proteinExistence type="predicted"/>
<dbReference type="KEGG" id="mgo:AFA91_02405"/>
<evidence type="ECO:0000313" key="2">
    <source>
        <dbReference type="Proteomes" id="UP000062255"/>
    </source>
</evidence>
<dbReference type="OrthoDB" id="4742419at2"/>
<dbReference type="Proteomes" id="UP000062255">
    <property type="component" value="Chromosome"/>
</dbReference>
<dbReference type="STRING" id="134601.AFA91_02405"/>
<organism evidence="1 2">
    <name type="scientific">Mycolicibacterium goodii</name>
    <name type="common">Mycobacterium goodii</name>
    <dbReference type="NCBI Taxonomy" id="134601"/>
    <lineage>
        <taxon>Bacteria</taxon>
        <taxon>Bacillati</taxon>
        <taxon>Actinomycetota</taxon>
        <taxon>Actinomycetes</taxon>
        <taxon>Mycobacteriales</taxon>
        <taxon>Mycobacteriaceae</taxon>
        <taxon>Mycolicibacterium</taxon>
    </lineage>
</organism>
<dbReference type="EMBL" id="CP012150">
    <property type="protein sequence ID" value="AKS30909.1"/>
    <property type="molecule type" value="Genomic_DNA"/>
</dbReference>
<gene>
    <name evidence="1" type="ORF">AFA91_02405</name>
</gene>